<feature type="transmembrane region" description="Helical" evidence="7">
    <location>
        <begin position="160"/>
        <end position="179"/>
    </location>
</feature>
<organism evidence="9">
    <name type="scientific">freshwater metagenome</name>
    <dbReference type="NCBI Taxonomy" id="449393"/>
    <lineage>
        <taxon>unclassified sequences</taxon>
        <taxon>metagenomes</taxon>
        <taxon>ecological metagenomes</taxon>
    </lineage>
</organism>
<keyword evidence="5 7" id="KW-1133">Transmembrane helix</keyword>
<accession>A0A6J6BPG1</accession>
<dbReference type="GO" id="GO:0005886">
    <property type="term" value="C:plasma membrane"/>
    <property type="evidence" value="ECO:0007669"/>
    <property type="project" value="UniProtKB-SubCell"/>
</dbReference>
<keyword evidence="6 7" id="KW-0472">Membrane</keyword>
<feature type="domain" description="ABC transmembrane type-1" evidence="8">
    <location>
        <begin position="84"/>
        <end position="283"/>
    </location>
</feature>
<dbReference type="PANTHER" id="PTHR43744">
    <property type="entry name" value="ABC TRANSPORTER PERMEASE PROTEIN MG189-RELATED-RELATED"/>
    <property type="match status" value="1"/>
</dbReference>
<evidence type="ECO:0000256" key="6">
    <source>
        <dbReference type="ARBA" id="ARBA00023136"/>
    </source>
</evidence>
<dbReference type="AlphaFoldDB" id="A0A6J6BPG1"/>
<evidence type="ECO:0000256" key="5">
    <source>
        <dbReference type="ARBA" id="ARBA00022989"/>
    </source>
</evidence>
<gene>
    <name evidence="9" type="ORF">UFOPK1395_01030</name>
</gene>
<feature type="transmembrane region" description="Helical" evidence="7">
    <location>
        <begin position="262"/>
        <end position="283"/>
    </location>
</feature>
<dbReference type="InterPro" id="IPR000515">
    <property type="entry name" value="MetI-like"/>
</dbReference>
<dbReference type="SUPFAM" id="SSF161098">
    <property type="entry name" value="MetI-like"/>
    <property type="match status" value="1"/>
</dbReference>
<reference evidence="9" key="1">
    <citation type="submission" date="2020-05" db="EMBL/GenBank/DDBJ databases">
        <authorList>
            <person name="Chiriac C."/>
            <person name="Salcher M."/>
            <person name="Ghai R."/>
            <person name="Kavagutti S V."/>
        </authorList>
    </citation>
    <scope>NUCLEOTIDE SEQUENCE</scope>
</reference>
<dbReference type="PROSITE" id="PS50928">
    <property type="entry name" value="ABC_TM1"/>
    <property type="match status" value="1"/>
</dbReference>
<dbReference type="Gene3D" id="1.10.3720.10">
    <property type="entry name" value="MetI-like"/>
    <property type="match status" value="1"/>
</dbReference>
<feature type="transmembrane region" description="Helical" evidence="7">
    <location>
        <begin position="120"/>
        <end position="140"/>
    </location>
</feature>
<evidence type="ECO:0000313" key="9">
    <source>
        <dbReference type="EMBL" id="CAB4540614.1"/>
    </source>
</evidence>
<dbReference type="EMBL" id="CAEZSB010000129">
    <property type="protein sequence ID" value="CAB4540614.1"/>
    <property type="molecule type" value="Genomic_DNA"/>
</dbReference>
<keyword evidence="4 7" id="KW-0812">Transmembrane</keyword>
<keyword evidence="3" id="KW-1003">Cell membrane</keyword>
<comment type="subcellular location">
    <subcellularLocation>
        <location evidence="1">Cell membrane</location>
        <topology evidence="1">Multi-pass membrane protein</topology>
    </subcellularLocation>
</comment>
<evidence type="ECO:0000256" key="2">
    <source>
        <dbReference type="ARBA" id="ARBA00022448"/>
    </source>
</evidence>
<sequence length="298" mass="33435">MSIDLELQQSAVKYKNKQKVKDRFISAFIGVFAIVWIFPIVWTIWTSLRPYKDVRANGVFSIPKTLNLDNYTQAISRMDLPLYFWNTAAITIPAVFLTLFFGSLIAFVVSRYSFRWNVSLLLLFTAGNLLPAQLVFIPVFKMYITLGKAIGMPRILYDSPWGVVLIHVAFQMGFATFVLSSYMKTVPKEISESAMVDGASVFVHYTKVMLPLLRPALASLGVLMTTWIYNDFFWALVLMSTDSKRPITSALGRLQGEFVTDYNLLAAGATIAALPTLIVFFVLRKQFVSGLTLGSTKG</sequence>
<protein>
    <submittedName>
        <fullName evidence="9">Unannotated protein</fullName>
    </submittedName>
</protein>
<feature type="transmembrane region" description="Helical" evidence="7">
    <location>
        <begin position="212"/>
        <end position="229"/>
    </location>
</feature>
<dbReference type="Pfam" id="PF00528">
    <property type="entry name" value="BPD_transp_1"/>
    <property type="match status" value="1"/>
</dbReference>
<evidence type="ECO:0000259" key="8">
    <source>
        <dbReference type="PROSITE" id="PS50928"/>
    </source>
</evidence>
<proteinExistence type="predicted"/>
<name>A0A6J6BPG1_9ZZZZ</name>
<dbReference type="CDD" id="cd06261">
    <property type="entry name" value="TM_PBP2"/>
    <property type="match status" value="1"/>
</dbReference>
<evidence type="ECO:0000256" key="3">
    <source>
        <dbReference type="ARBA" id="ARBA00022475"/>
    </source>
</evidence>
<evidence type="ECO:0000256" key="7">
    <source>
        <dbReference type="SAM" id="Phobius"/>
    </source>
</evidence>
<evidence type="ECO:0000256" key="4">
    <source>
        <dbReference type="ARBA" id="ARBA00022692"/>
    </source>
</evidence>
<dbReference type="InterPro" id="IPR035906">
    <property type="entry name" value="MetI-like_sf"/>
</dbReference>
<feature type="transmembrane region" description="Helical" evidence="7">
    <location>
        <begin position="83"/>
        <end position="108"/>
    </location>
</feature>
<feature type="transmembrane region" description="Helical" evidence="7">
    <location>
        <begin position="24"/>
        <end position="45"/>
    </location>
</feature>
<evidence type="ECO:0000256" key="1">
    <source>
        <dbReference type="ARBA" id="ARBA00004651"/>
    </source>
</evidence>
<keyword evidence="2" id="KW-0813">Transport</keyword>
<dbReference type="GO" id="GO:0055085">
    <property type="term" value="P:transmembrane transport"/>
    <property type="evidence" value="ECO:0007669"/>
    <property type="project" value="InterPro"/>
</dbReference>